<dbReference type="GeneID" id="81620134"/>
<dbReference type="GO" id="GO:0006487">
    <property type="term" value="P:protein N-linked glycosylation"/>
    <property type="evidence" value="ECO:0007669"/>
    <property type="project" value="TreeGrafter"/>
</dbReference>
<feature type="compositionally biased region" description="Polar residues" evidence="13">
    <location>
        <begin position="133"/>
        <end position="148"/>
    </location>
</feature>
<evidence type="ECO:0000256" key="5">
    <source>
        <dbReference type="ARBA" id="ARBA00022676"/>
    </source>
</evidence>
<evidence type="ECO:0000256" key="14">
    <source>
        <dbReference type="SAM" id="Phobius"/>
    </source>
</evidence>
<keyword evidence="6" id="KW-0808">Transferase</keyword>
<sequence>MVQTWTGVCRECLTAVSSVPATILFGSIGATMVGLFILAFSFLCLVAPTPRSPLPEEKKYRTLSQNGDVTKPETLPCWLEKLDSAKNAAGRTAIEPAELFMSVVVPAYNEEKRLAGMLEEAVNYLERTYGTLQSSSSHEMENNGVSTRSMRKRNPAPADQNVNGNHECAGSDRGWEVIIVSDGSTDRTEEVAFSFTRDHQISEHPKGYAGPWTPKIQEGVHIPPGTIRVVNLTHNRGKGGAVTHGMRHVRGEYVVFADADGASKFEDLGKLVAACREVEDDRGRGVAVGSRAHMVGSEAVVKRSKLRNFLMHSFHLILWLMTPPKTAPVKDTQCGFKLFSRRSLPFIVPYMHSEGWIFDVEMLMLAEFARIPVVEVPIGWREVGGSKLNVIRDSIGMAWGLAILRAAWSLGVYRQR</sequence>
<evidence type="ECO:0000256" key="8">
    <source>
        <dbReference type="ARBA" id="ARBA00022824"/>
    </source>
</evidence>
<evidence type="ECO:0000256" key="1">
    <source>
        <dbReference type="ARBA" id="ARBA00004389"/>
    </source>
</evidence>
<dbReference type="GO" id="GO:0004581">
    <property type="term" value="F:dolichyl-phosphate beta-glucosyltransferase activity"/>
    <property type="evidence" value="ECO:0007669"/>
    <property type="project" value="UniProtKB-EC"/>
</dbReference>
<evidence type="ECO:0000313" key="16">
    <source>
        <dbReference type="EMBL" id="KAJ5495165.1"/>
    </source>
</evidence>
<evidence type="ECO:0000256" key="6">
    <source>
        <dbReference type="ARBA" id="ARBA00022679"/>
    </source>
</evidence>
<comment type="catalytic activity">
    <reaction evidence="12">
        <text>a di-trans,poly-cis-dolichyl phosphate + UDP-alpha-D-glucose = a di-trans,poly-cis-dolichyl beta-D-glucosyl phosphate + UDP</text>
        <dbReference type="Rhea" id="RHEA:15401"/>
        <dbReference type="Rhea" id="RHEA-COMP:19498"/>
        <dbReference type="Rhea" id="RHEA-COMP:19502"/>
        <dbReference type="ChEBI" id="CHEBI:57525"/>
        <dbReference type="ChEBI" id="CHEBI:57683"/>
        <dbReference type="ChEBI" id="CHEBI:58223"/>
        <dbReference type="ChEBI" id="CHEBI:58885"/>
        <dbReference type="EC" id="2.4.1.117"/>
    </reaction>
    <physiologicalReaction direction="left-to-right" evidence="12">
        <dbReference type="Rhea" id="RHEA:15402"/>
    </physiologicalReaction>
</comment>
<reference evidence="16" key="2">
    <citation type="journal article" date="2023" name="IMA Fungus">
        <title>Comparative genomic study of the Penicillium genus elucidates a diverse pangenome and 15 lateral gene transfer events.</title>
        <authorList>
            <person name="Petersen C."/>
            <person name="Sorensen T."/>
            <person name="Nielsen M.R."/>
            <person name="Sondergaard T.E."/>
            <person name="Sorensen J.L."/>
            <person name="Fitzpatrick D.A."/>
            <person name="Frisvad J.C."/>
            <person name="Nielsen K.L."/>
        </authorList>
    </citation>
    <scope>NUCLEOTIDE SEQUENCE</scope>
    <source>
        <strain evidence="16">IBT 30728</strain>
    </source>
</reference>
<feature type="domain" description="Glycosyltransferase 2-like" evidence="15">
    <location>
        <begin position="215"/>
        <end position="277"/>
    </location>
</feature>
<reference evidence="16" key="1">
    <citation type="submission" date="2022-12" db="EMBL/GenBank/DDBJ databases">
        <authorList>
            <person name="Petersen C."/>
        </authorList>
    </citation>
    <scope>NUCLEOTIDE SEQUENCE</scope>
    <source>
        <strain evidence="16">IBT 30728</strain>
    </source>
</reference>
<evidence type="ECO:0000256" key="12">
    <source>
        <dbReference type="ARBA" id="ARBA00045097"/>
    </source>
</evidence>
<comment type="caution">
    <text evidence="16">The sequence shown here is derived from an EMBL/GenBank/DDBJ whole genome shotgun (WGS) entry which is preliminary data.</text>
</comment>
<keyword evidence="8" id="KW-0256">Endoplasmic reticulum</keyword>
<evidence type="ECO:0000256" key="10">
    <source>
        <dbReference type="ARBA" id="ARBA00022989"/>
    </source>
</evidence>
<comment type="similarity">
    <text evidence="3">Belongs to the glycosyltransferase 2 family.</text>
</comment>
<comment type="subcellular location">
    <subcellularLocation>
        <location evidence="1">Endoplasmic reticulum membrane</location>
        <topology evidence="1">Single-pass membrane protein</topology>
    </subcellularLocation>
</comment>
<evidence type="ECO:0000313" key="17">
    <source>
        <dbReference type="Proteomes" id="UP001148312"/>
    </source>
</evidence>
<evidence type="ECO:0000259" key="15">
    <source>
        <dbReference type="Pfam" id="PF00535"/>
    </source>
</evidence>
<feature type="transmembrane region" description="Helical" evidence="14">
    <location>
        <begin position="23"/>
        <end position="46"/>
    </location>
</feature>
<name>A0A9W9XM94_9EURO</name>
<keyword evidence="10 14" id="KW-1133">Transmembrane helix</keyword>
<comment type="pathway">
    <text evidence="2">Protein modification; protein glycosylation.</text>
</comment>
<keyword evidence="7 14" id="KW-0812">Transmembrane</keyword>
<keyword evidence="11 14" id="KW-0472">Membrane</keyword>
<dbReference type="RefSeq" id="XP_056794178.1">
    <property type="nucleotide sequence ID" value="XM_056929885.1"/>
</dbReference>
<feature type="region of interest" description="Disordered" evidence="13">
    <location>
        <begin position="133"/>
        <end position="167"/>
    </location>
</feature>
<dbReference type="PANTHER" id="PTHR10859:SF91">
    <property type="entry name" value="DOLICHYL-PHOSPHATE BETA-GLUCOSYLTRANSFERASE"/>
    <property type="match status" value="1"/>
</dbReference>
<gene>
    <name evidence="16" type="ORF">N7539_000281</name>
</gene>
<dbReference type="CDD" id="cd04188">
    <property type="entry name" value="DPG_synthase"/>
    <property type="match status" value="1"/>
</dbReference>
<dbReference type="Gene3D" id="3.90.550.10">
    <property type="entry name" value="Spore Coat Polysaccharide Biosynthesis Protein SpsA, Chain A"/>
    <property type="match status" value="1"/>
</dbReference>
<keyword evidence="17" id="KW-1185">Reference proteome</keyword>
<dbReference type="EC" id="2.4.1.117" evidence="4"/>
<evidence type="ECO:0000256" key="13">
    <source>
        <dbReference type="SAM" id="MobiDB-lite"/>
    </source>
</evidence>
<evidence type="ECO:0000256" key="2">
    <source>
        <dbReference type="ARBA" id="ARBA00004922"/>
    </source>
</evidence>
<evidence type="ECO:0000256" key="4">
    <source>
        <dbReference type="ARBA" id="ARBA00012583"/>
    </source>
</evidence>
<evidence type="ECO:0000256" key="11">
    <source>
        <dbReference type="ARBA" id="ARBA00023136"/>
    </source>
</evidence>
<organism evidence="16 17">
    <name type="scientific">Penicillium diatomitis</name>
    <dbReference type="NCBI Taxonomy" id="2819901"/>
    <lineage>
        <taxon>Eukaryota</taxon>
        <taxon>Fungi</taxon>
        <taxon>Dikarya</taxon>
        <taxon>Ascomycota</taxon>
        <taxon>Pezizomycotina</taxon>
        <taxon>Eurotiomycetes</taxon>
        <taxon>Eurotiomycetidae</taxon>
        <taxon>Eurotiales</taxon>
        <taxon>Aspergillaceae</taxon>
        <taxon>Penicillium</taxon>
    </lineage>
</organism>
<dbReference type="EMBL" id="JAPWDQ010000001">
    <property type="protein sequence ID" value="KAJ5495165.1"/>
    <property type="molecule type" value="Genomic_DNA"/>
</dbReference>
<dbReference type="InterPro" id="IPR029044">
    <property type="entry name" value="Nucleotide-diphossugar_trans"/>
</dbReference>
<dbReference type="GO" id="GO:0005789">
    <property type="term" value="C:endoplasmic reticulum membrane"/>
    <property type="evidence" value="ECO:0007669"/>
    <property type="project" value="UniProtKB-SubCell"/>
</dbReference>
<dbReference type="SUPFAM" id="SSF53448">
    <property type="entry name" value="Nucleotide-diphospho-sugar transferases"/>
    <property type="match status" value="1"/>
</dbReference>
<keyword evidence="9" id="KW-0735">Signal-anchor</keyword>
<accession>A0A9W9XM94</accession>
<proteinExistence type="inferred from homology"/>
<protein>
    <recommendedName>
        <fullName evidence="4">dolichyl-phosphate beta-glucosyltransferase</fullName>
        <ecNumber evidence="4">2.4.1.117</ecNumber>
    </recommendedName>
</protein>
<evidence type="ECO:0000256" key="3">
    <source>
        <dbReference type="ARBA" id="ARBA00006739"/>
    </source>
</evidence>
<dbReference type="Pfam" id="PF00535">
    <property type="entry name" value="Glycos_transf_2"/>
    <property type="match status" value="1"/>
</dbReference>
<evidence type="ECO:0000256" key="7">
    <source>
        <dbReference type="ARBA" id="ARBA00022692"/>
    </source>
</evidence>
<dbReference type="PANTHER" id="PTHR10859">
    <property type="entry name" value="GLYCOSYL TRANSFERASE"/>
    <property type="match status" value="1"/>
</dbReference>
<keyword evidence="5" id="KW-0328">Glycosyltransferase</keyword>
<dbReference type="InterPro" id="IPR035518">
    <property type="entry name" value="DPG_synthase"/>
</dbReference>
<dbReference type="Proteomes" id="UP001148312">
    <property type="component" value="Unassembled WGS sequence"/>
</dbReference>
<evidence type="ECO:0000256" key="9">
    <source>
        <dbReference type="ARBA" id="ARBA00022968"/>
    </source>
</evidence>
<dbReference type="InterPro" id="IPR001173">
    <property type="entry name" value="Glyco_trans_2-like"/>
</dbReference>
<dbReference type="AlphaFoldDB" id="A0A9W9XM94"/>